<evidence type="ECO:0000256" key="6">
    <source>
        <dbReference type="ARBA" id="ARBA00022840"/>
    </source>
</evidence>
<dbReference type="InterPro" id="IPR013815">
    <property type="entry name" value="ATP_grasp_subdomain_1"/>
</dbReference>
<dbReference type="GO" id="GO:0005524">
    <property type="term" value="F:ATP binding"/>
    <property type="evidence" value="ECO:0007669"/>
    <property type="project" value="UniProtKB-KW"/>
</dbReference>
<dbReference type="InterPro" id="IPR016185">
    <property type="entry name" value="PreATP-grasp_dom_sf"/>
</dbReference>
<dbReference type="InterPro" id="IPR020562">
    <property type="entry name" value="PRibGlycinamide_synth_N"/>
</dbReference>
<sequence>MNILVIGSGAREHAIVRALERSPKDKEIFCLGSNVNPGIAELCADLTVANINDTHTITSYAEKREVDLAIIGPENPLAVGAADVLWDRDVRVVGPRKDLAQIETSKAFTRDLLTEYNIPACPKYKTFSSLSGVAEFLGELGENYVVKYDGLAGGKGVKVSGDHLHSHDDAKIYCQELVEKGGVFVLEEKLIGQEFSLMSFCDGENLKHMPAVQDHKRAYEGDTGPNTGGMGTYSDGDHSLPFLTKYDVNQAHEINIATAKALKNKFGDGYRGVLYGGFITTADGVKLIEYNARFGDPEAMNVLSLLESDFIEICNGITDGRLNQVDVRFKNKATVCKYAVPEGYPDNPIKGESIDLSNIENPDSLFYASVDVHNGKLIEAGSRTVAVVGIAESISAAEQIAEKEVSAVGGPLFHRADIGTDALVQKRVDQMKLLR</sequence>
<dbReference type="GO" id="GO:0009113">
    <property type="term" value="P:purine nucleobase biosynthetic process"/>
    <property type="evidence" value="ECO:0007669"/>
    <property type="project" value="InterPro"/>
</dbReference>
<proteinExistence type="inferred from homology"/>
<dbReference type="Gene3D" id="3.30.470.20">
    <property type="entry name" value="ATP-grasp fold, B domain"/>
    <property type="match status" value="1"/>
</dbReference>
<dbReference type="Gene3D" id="3.40.50.20">
    <property type="match status" value="1"/>
</dbReference>
<dbReference type="GO" id="GO:0004637">
    <property type="term" value="F:phosphoribosylamine-glycine ligase activity"/>
    <property type="evidence" value="ECO:0007669"/>
    <property type="project" value="UniProtKB-EC"/>
</dbReference>
<reference evidence="11" key="1">
    <citation type="submission" date="2015-10" db="EMBL/GenBank/DDBJ databases">
        <authorList>
            <person name="Gilbert D.G."/>
        </authorList>
    </citation>
    <scope>NUCLEOTIDE SEQUENCE</scope>
</reference>
<dbReference type="InterPro" id="IPR020561">
    <property type="entry name" value="PRibGlycinamid_synth_ATP-grasp"/>
</dbReference>
<evidence type="ECO:0000256" key="3">
    <source>
        <dbReference type="ARBA" id="ARBA00022598"/>
    </source>
</evidence>
<name>A0A160VEP6_9ZZZZ</name>
<evidence type="ECO:0000256" key="7">
    <source>
        <dbReference type="ARBA" id="ARBA00038345"/>
    </source>
</evidence>
<dbReference type="Pfam" id="PF02843">
    <property type="entry name" value="GARS_C"/>
    <property type="match status" value="1"/>
</dbReference>
<evidence type="ECO:0000256" key="4">
    <source>
        <dbReference type="ARBA" id="ARBA00022741"/>
    </source>
</evidence>
<dbReference type="InterPro" id="IPR020560">
    <property type="entry name" value="PRibGlycinamide_synth_C-dom"/>
</dbReference>
<dbReference type="Gene3D" id="3.90.600.10">
    <property type="entry name" value="Phosphoribosylglycinamide synthetase, C-terminal domain"/>
    <property type="match status" value="1"/>
</dbReference>
<dbReference type="HAMAP" id="MF_00138">
    <property type="entry name" value="GARS"/>
    <property type="match status" value="1"/>
</dbReference>
<dbReference type="SMART" id="SM01210">
    <property type="entry name" value="GARS_C"/>
    <property type="match status" value="1"/>
</dbReference>
<dbReference type="UniPathway" id="UPA00074">
    <property type="reaction ID" value="UER00125"/>
</dbReference>
<dbReference type="GO" id="GO:0006189">
    <property type="term" value="P:'de novo' IMP biosynthetic process"/>
    <property type="evidence" value="ECO:0007669"/>
    <property type="project" value="UniProtKB-UniPathway"/>
</dbReference>
<evidence type="ECO:0000256" key="5">
    <source>
        <dbReference type="ARBA" id="ARBA00022755"/>
    </source>
</evidence>
<accession>A0A160VEP6</accession>
<organism evidence="11">
    <name type="scientific">hydrothermal vent metagenome</name>
    <dbReference type="NCBI Taxonomy" id="652676"/>
    <lineage>
        <taxon>unclassified sequences</taxon>
        <taxon>metagenomes</taxon>
        <taxon>ecological metagenomes</taxon>
    </lineage>
</organism>
<keyword evidence="6" id="KW-0067">ATP-binding</keyword>
<dbReference type="PANTHER" id="PTHR43472:SF1">
    <property type="entry name" value="PHOSPHORIBOSYLAMINE--GLYCINE LIGASE, CHLOROPLASTIC"/>
    <property type="match status" value="1"/>
</dbReference>
<comment type="pathway">
    <text evidence="1">Purine metabolism; IMP biosynthesis via de novo pathway; N(1)-(5-phospho-D-ribosyl)glycinamide from 5-phospho-alpha-D-ribose 1-diphosphate: step 2/2.</text>
</comment>
<dbReference type="PROSITE" id="PS00184">
    <property type="entry name" value="GARS"/>
    <property type="match status" value="1"/>
</dbReference>
<dbReference type="NCBIfam" id="TIGR00877">
    <property type="entry name" value="purD"/>
    <property type="match status" value="1"/>
</dbReference>
<dbReference type="Gene3D" id="3.30.1490.20">
    <property type="entry name" value="ATP-grasp fold, A domain"/>
    <property type="match status" value="1"/>
</dbReference>
<keyword evidence="3 11" id="KW-0436">Ligase</keyword>
<keyword evidence="5" id="KW-0658">Purine biosynthesis</keyword>
<dbReference type="InterPro" id="IPR011761">
    <property type="entry name" value="ATP-grasp"/>
</dbReference>
<dbReference type="SUPFAM" id="SSF56059">
    <property type="entry name" value="Glutathione synthetase ATP-binding domain-like"/>
    <property type="match status" value="1"/>
</dbReference>
<dbReference type="PROSITE" id="PS50975">
    <property type="entry name" value="ATP_GRASP"/>
    <property type="match status" value="1"/>
</dbReference>
<dbReference type="SUPFAM" id="SSF52440">
    <property type="entry name" value="PreATP-grasp domain"/>
    <property type="match status" value="1"/>
</dbReference>
<dbReference type="InterPro" id="IPR011054">
    <property type="entry name" value="Rudment_hybrid_motif"/>
</dbReference>
<dbReference type="GO" id="GO:0046872">
    <property type="term" value="F:metal ion binding"/>
    <property type="evidence" value="ECO:0007669"/>
    <property type="project" value="InterPro"/>
</dbReference>
<evidence type="ECO:0000256" key="9">
    <source>
        <dbReference type="ARBA" id="ARBA00042864"/>
    </source>
</evidence>
<dbReference type="InterPro" id="IPR020559">
    <property type="entry name" value="PRibGlycinamide_synth_CS"/>
</dbReference>
<feature type="domain" description="ATP-grasp" evidence="10">
    <location>
        <begin position="110"/>
        <end position="319"/>
    </location>
</feature>
<dbReference type="Pfam" id="PF02844">
    <property type="entry name" value="GARS_N"/>
    <property type="match status" value="1"/>
</dbReference>
<protein>
    <recommendedName>
        <fullName evidence="2">phosphoribosylamine--glycine ligase</fullName>
        <ecNumber evidence="2">6.3.4.13</ecNumber>
    </recommendedName>
    <alternativeName>
        <fullName evidence="8">Glycinamide ribonucleotide synthetase</fullName>
    </alternativeName>
    <alternativeName>
        <fullName evidence="9">Phosphoribosylglycinamide synthetase</fullName>
    </alternativeName>
</protein>
<dbReference type="Pfam" id="PF01071">
    <property type="entry name" value="GARS_A"/>
    <property type="match status" value="1"/>
</dbReference>
<keyword evidence="4" id="KW-0547">Nucleotide-binding</keyword>
<comment type="similarity">
    <text evidence="7">Belongs to the GARS family.</text>
</comment>
<dbReference type="SMART" id="SM01209">
    <property type="entry name" value="GARS_A"/>
    <property type="match status" value="1"/>
</dbReference>
<dbReference type="InterPro" id="IPR000115">
    <property type="entry name" value="PRibGlycinamide_synth"/>
</dbReference>
<evidence type="ECO:0000256" key="1">
    <source>
        <dbReference type="ARBA" id="ARBA00005174"/>
    </source>
</evidence>
<evidence type="ECO:0000256" key="8">
    <source>
        <dbReference type="ARBA" id="ARBA00042242"/>
    </source>
</evidence>
<evidence type="ECO:0000259" key="10">
    <source>
        <dbReference type="PROSITE" id="PS50975"/>
    </source>
</evidence>
<dbReference type="SUPFAM" id="SSF51246">
    <property type="entry name" value="Rudiment single hybrid motif"/>
    <property type="match status" value="1"/>
</dbReference>
<evidence type="ECO:0000313" key="11">
    <source>
        <dbReference type="EMBL" id="CUV08742.1"/>
    </source>
</evidence>
<dbReference type="PANTHER" id="PTHR43472">
    <property type="entry name" value="PHOSPHORIBOSYLAMINE--GLYCINE LIGASE"/>
    <property type="match status" value="1"/>
</dbReference>
<dbReference type="AlphaFoldDB" id="A0A160VEP6"/>
<dbReference type="InterPro" id="IPR037123">
    <property type="entry name" value="PRibGlycinamide_synth_C_sf"/>
</dbReference>
<gene>
    <name evidence="11" type="ORF">MGWOODY_Mmi1691</name>
</gene>
<dbReference type="EC" id="6.3.4.13" evidence="2"/>
<dbReference type="EMBL" id="FAXC01000116">
    <property type="protein sequence ID" value="CUV08742.1"/>
    <property type="molecule type" value="Genomic_DNA"/>
</dbReference>
<evidence type="ECO:0000256" key="2">
    <source>
        <dbReference type="ARBA" id="ARBA00013255"/>
    </source>
</evidence>